<keyword evidence="4" id="KW-0645">Protease</keyword>
<protein>
    <recommendedName>
        <fullName evidence="10">Serine carboxypeptidase-like</fullName>
    </recommendedName>
</protein>
<reference evidence="8 9" key="1">
    <citation type="submission" date="2019-01" db="EMBL/GenBank/DDBJ databases">
        <title>Sequencing of cultivated peanut Arachis hypogaea provides insights into genome evolution and oil improvement.</title>
        <authorList>
            <person name="Chen X."/>
        </authorList>
    </citation>
    <scope>NUCLEOTIDE SEQUENCE [LARGE SCALE GENOMIC DNA]</scope>
    <source>
        <strain evidence="9">cv. Fuhuasheng</strain>
        <tissue evidence="8">Leaves</tissue>
    </source>
</reference>
<comment type="caution">
    <text evidence="8">The sequence shown here is derived from an EMBL/GenBank/DDBJ whole genome shotgun (WGS) entry which is preliminary data.</text>
</comment>
<accession>A0A445C8G2</accession>
<keyword evidence="4" id="KW-0378">Hydrolase</keyword>
<dbReference type="GO" id="GO:0004185">
    <property type="term" value="F:serine-type carboxypeptidase activity"/>
    <property type="evidence" value="ECO:0007669"/>
    <property type="project" value="InterPro"/>
</dbReference>
<keyword evidence="6" id="KW-1015">Disulfide bond</keyword>
<dbReference type="FunFam" id="3.40.50.12670:FF:000001">
    <property type="entry name" value="Carboxypeptidase"/>
    <property type="match status" value="1"/>
</dbReference>
<evidence type="ECO:0000313" key="9">
    <source>
        <dbReference type="Proteomes" id="UP000289738"/>
    </source>
</evidence>
<evidence type="ECO:0000256" key="5">
    <source>
        <dbReference type="ARBA" id="ARBA00022729"/>
    </source>
</evidence>
<evidence type="ECO:0000256" key="1">
    <source>
        <dbReference type="ARBA" id="ARBA00004613"/>
    </source>
</evidence>
<dbReference type="Proteomes" id="UP000289738">
    <property type="component" value="Chromosome A07"/>
</dbReference>
<dbReference type="PANTHER" id="PTHR11802">
    <property type="entry name" value="SERINE PROTEASE FAMILY S10 SERINE CARBOXYPEPTIDASE"/>
    <property type="match status" value="1"/>
</dbReference>
<dbReference type="GO" id="GO:0019748">
    <property type="term" value="P:secondary metabolic process"/>
    <property type="evidence" value="ECO:0007669"/>
    <property type="project" value="TreeGrafter"/>
</dbReference>
<dbReference type="SUPFAM" id="SSF53474">
    <property type="entry name" value="alpha/beta-Hydrolases"/>
    <property type="match status" value="1"/>
</dbReference>
<keyword evidence="5" id="KW-0732">Signal</keyword>
<organism evidence="8 9">
    <name type="scientific">Arachis hypogaea</name>
    <name type="common">Peanut</name>
    <dbReference type="NCBI Taxonomy" id="3818"/>
    <lineage>
        <taxon>Eukaryota</taxon>
        <taxon>Viridiplantae</taxon>
        <taxon>Streptophyta</taxon>
        <taxon>Embryophyta</taxon>
        <taxon>Tracheophyta</taxon>
        <taxon>Spermatophyta</taxon>
        <taxon>Magnoliopsida</taxon>
        <taxon>eudicotyledons</taxon>
        <taxon>Gunneridae</taxon>
        <taxon>Pentapetalae</taxon>
        <taxon>rosids</taxon>
        <taxon>fabids</taxon>
        <taxon>Fabales</taxon>
        <taxon>Fabaceae</taxon>
        <taxon>Papilionoideae</taxon>
        <taxon>50 kb inversion clade</taxon>
        <taxon>dalbergioids sensu lato</taxon>
        <taxon>Dalbergieae</taxon>
        <taxon>Pterocarpus clade</taxon>
        <taxon>Arachis</taxon>
    </lineage>
</organism>
<dbReference type="GO" id="GO:0005576">
    <property type="term" value="C:extracellular region"/>
    <property type="evidence" value="ECO:0007669"/>
    <property type="project" value="UniProtKB-SubCell"/>
</dbReference>
<evidence type="ECO:0000256" key="6">
    <source>
        <dbReference type="ARBA" id="ARBA00023157"/>
    </source>
</evidence>
<evidence type="ECO:0000256" key="3">
    <source>
        <dbReference type="ARBA" id="ARBA00022645"/>
    </source>
</evidence>
<dbReference type="PRINTS" id="PR00724">
    <property type="entry name" value="CRBOXYPTASEC"/>
</dbReference>
<dbReference type="InterPro" id="IPR001563">
    <property type="entry name" value="Peptidase_S10"/>
</dbReference>
<sequence length="529" mass="59881">MAQLSLCNCCSGGRSSLSQVLIVFALVLEIICSFQLSTSHSIVQSLPGFQGPLPFVLETGYVGVGETEEEQDGEVFYYFIHSENNPKEDPLLLWLTGGPGCSAFSGLVFEVGRYIPNTKGYVTEQDTRHRGTKSYLIEETWIDTMSFIIYKRGIQWELAKSGFEATVMDKGLVLDLPVGAGFSYAKTERAVHQSTRKVVQDAHQFLRKWLVDHPEFLSNEVYIAGDSVSGLPIPAIVEEISNGNEGGVQPHINLQGYLLGNPFTTFTEDNYAVAFNHGMGLISDELYESLNRNCKGEFINVNPGNKACVRDMESYKEVRKLVGPQTISGIYVCHILEPNCEFALRKAWRRRSLTLTDQLHKFPILAVPPLSCRHSPLNLLFSTSQSHAYLLCTYWANFEEVRKALNVRKGSIGKWQRCNYDILYKHDIRNSVQYHENLSSKGYRSLIYSGDHDMIVPFLATQAWIRSLNYTIVDEWRQWYVNGQVAGYTRTYSNRMTFATVKGGGHTATEYKPEECLGMFIRWISKRPL</sequence>
<gene>
    <name evidence="8" type="ORF">Ahy_A07g033147</name>
</gene>
<keyword evidence="9" id="KW-1185">Reference proteome</keyword>
<evidence type="ECO:0000256" key="4">
    <source>
        <dbReference type="ARBA" id="ARBA00022670"/>
    </source>
</evidence>
<comment type="similarity">
    <text evidence="2">Belongs to the peptidase S10 family.</text>
</comment>
<dbReference type="PANTHER" id="PTHR11802:SF29">
    <property type="entry name" value="SERINE CARBOXYPEPTIDASE-LIKE 19"/>
    <property type="match status" value="1"/>
</dbReference>
<proteinExistence type="inferred from homology"/>
<evidence type="ECO:0000256" key="7">
    <source>
        <dbReference type="ARBA" id="ARBA00023180"/>
    </source>
</evidence>
<evidence type="ECO:0000313" key="8">
    <source>
        <dbReference type="EMBL" id="RYR47198.1"/>
    </source>
</evidence>
<dbReference type="GO" id="GO:0006508">
    <property type="term" value="P:proteolysis"/>
    <property type="evidence" value="ECO:0007669"/>
    <property type="project" value="UniProtKB-KW"/>
</dbReference>
<dbReference type="EMBL" id="SDMP01000007">
    <property type="protein sequence ID" value="RYR47198.1"/>
    <property type="molecule type" value="Genomic_DNA"/>
</dbReference>
<dbReference type="FunFam" id="3.40.50.11320:FF:000002">
    <property type="entry name" value="Carboxypeptidase"/>
    <property type="match status" value="1"/>
</dbReference>
<name>A0A445C8G2_ARAHY</name>
<keyword evidence="7" id="KW-0325">Glycoprotein</keyword>
<dbReference type="GO" id="GO:0016747">
    <property type="term" value="F:acyltransferase activity, transferring groups other than amino-acyl groups"/>
    <property type="evidence" value="ECO:0007669"/>
    <property type="project" value="TreeGrafter"/>
</dbReference>
<keyword evidence="3" id="KW-0121">Carboxypeptidase</keyword>
<evidence type="ECO:0000256" key="2">
    <source>
        <dbReference type="ARBA" id="ARBA00009431"/>
    </source>
</evidence>
<dbReference type="InterPro" id="IPR029058">
    <property type="entry name" value="AB_hydrolase_fold"/>
</dbReference>
<dbReference type="Gene3D" id="3.40.50.1820">
    <property type="entry name" value="alpha/beta hydrolase"/>
    <property type="match status" value="1"/>
</dbReference>
<comment type="subcellular location">
    <subcellularLocation>
        <location evidence="1">Secreted</location>
    </subcellularLocation>
</comment>
<dbReference type="AlphaFoldDB" id="A0A445C8G2"/>
<dbReference type="Pfam" id="PF00450">
    <property type="entry name" value="Peptidase_S10"/>
    <property type="match status" value="2"/>
</dbReference>
<dbReference type="Gene3D" id="3.40.50.12670">
    <property type="match status" value="1"/>
</dbReference>
<evidence type="ECO:0008006" key="10">
    <source>
        <dbReference type="Google" id="ProtNLM"/>
    </source>
</evidence>